<dbReference type="SUPFAM" id="SSF81324">
    <property type="entry name" value="Voltage-gated potassium channels"/>
    <property type="match status" value="1"/>
</dbReference>
<evidence type="ECO:0000256" key="3">
    <source>
        <dbReference type="ARBA" id="ARBA00022538"/>
    </source>
</evidence>
<feature type="region of interest" description="Disordered" evidence="12">
    <location>
        <begin position="13"/>
        <end position="72"/>
    </location>
</feature>
<protein>
    <recommendedName>
        <fullName evidence="14">BTB domain-containing protein</fullName>
    </recommendedName>
</protein>
<evidence type="ECO:0000256" key="1">
    <source>
        <dbReference type="ARBA" id="ARBA00004141"/>
    </source>
</evidence>
<name>A0A9D3NQS8_9TELE</name>
<sequence length="1104" mass="124499">MEVPLVNFENLDDIGINLGDPSDSGYPASPTSETPEQNQLTRGLDSPAHSPQRYRRPGNSTTSPTTLTKRGTSSCNSLISNWKVLMNSEGSPCEALLGKVAKDCCDDLFAEKQNLEEGDQRVVINVSGMMYETTLKTLNQFPDTLLGDPKRRIDYFDPMKNEYFFDRNRPSFDGILYFYQSGGKIRRPANVPLDVFADEIVFYRLGHEVMEQFREDEGFIKDPEPQLPTSELYRQFWLLFEYPESSSAARSVAVVSVLVITISICIFCLETLPEFRDDHEFPHKVLNSTRDANGTLLSPSPPPKTLESTFTDPFFVVETICIIWFCFELGVRFVVCPSKSEFFSNIMNVIDIVSIMPYFITVITELMATHDSAANQNMSLATLRVIRLVRVFRIFKLSRHSKGLQILGQTLKASMRELGLLIFFLFIGVILFSSAIYFAEVDEPETQFVSIPEGFWWAVVTMTTVGYGDMCPITLGGKMVGILCAIAGVLTIALPVPVIVSNFNYFYHRETEQAEKQVMDAAAEAAANQKTDDKYDSNYSLDKREQNALPKPPLLFVGAKDSKRLLEVYVKRSLSLNDGTQCPPRRERRTHKWVTAAERDKRDRKHSSDTSLHLKPSGSEEDFGEDEAFSEPEPDRKDQEECETTDNRSKLLKNKNTHSRNNGSSASHTSDGKPQKWSVHFDKEKPDVRQTNIASIHPKPSATEEELSKVKVFEPVTESETSDKHKRWRKSSLTRKDGSSVSQGSDGKPRKWFSHFDKDKRNSGLPQDSSKADLEDLKIVSSLLPAQPQAESVTEVKKSKEGKKIKRPSILKSFLGWFTRGNTEKQDEQDDDGKTEETVPTPEPATPPLSCLPISTGDGIILRHTKSTRRRRSQRRLSLKRRSGDMGLDKTTMRPLTLDLSTEAHNSQVQSIEEVEATSSYYEKMSEELEKIVNEVKNSPTEENKTFAASIQPTDAVASSRSQEEIIKRIIDLIKQEGDVINDKLKENTIISSYFNTITYGSFQQLADQYVNSEAHQQTTQQPVVATELVKFAFTLDFTARVAGLSRHAPGHILGFGNQYLKERFIYTCESHPHFTDTSTDMNSDRDESRLGDHAASETDGPKH</sequence>
<evidence type="ECO:0000256" key="9">
    <source>
        <dbReference type="ARBA" id="ARBA00023065"/>
    </source>
</evidence>
<dbReference type="Pfam" id="PF00520">
    <property type="entry name" value="Ion_trans"/>
    <property type="match status" value="1"/>
</dbReference>
<dbReference type="Gene3D" id="3.30.710.10">
    <property type="entry name" value="Potassium Channel Kv1.1, Chain A"/>
    <property type="match status" value="1"/>
</dbReference>
<keyword evidence="11" id="KW-0407">Ion channel</keyword>
<dbReference type="InterPro" id="IPR003968">
    <property type="entry name" value="K_chnl_volt-dep_Kv"/>
</dbReference>
<feature type="transmembrane region" description="Helical" evidence="13">
    <location>
        <begin position="454"/>
        <end position="475"/>
    </location>
</feature>
<evidence type="ECO:0000256" key="7">
    <source>
        <dbReference type="ARBA" id="ARBA00022958"/>
    </source>
</evidence>
<evidence type="ECO:0000256" key="8">
    <source>
        <dbReference type="ARBA" id="ARBA00022989"/>
    </source>
</evidence>
<feature type="transmembrane region" description="Helical" evidence="13">
    <location>
        <begin position="418"/>
        <end position="439"/>
    </location>
</feature>
<dbReference type="InterPro" id="IPR028325">
    <property type="entry name" value="VG_K_chnl"/>
</dbReference>
<dbReference type="FunFam" id="1.20.120.350:FF:000033">
    <property type="entry name" value="potassium voltage-gated channel subfamily A member 10"/>
    <property type="match status" value="1"/>
</dbReference>
<keyword evidence="16" id="KW-1185">Reference proteome</keyword>
<feature type="compositionally biased region" description="Basic and acidic residues" evidence="12">
    <location>
        <begin position="882"/>
        <end position="891"/>
    </location>
</feature>
<keyword evidence="10 13" id="KW-0472">Membrane</keyword>
<feature type="compositionally biased region" description="Basic residues" evidence="12">
    <location>
        <begin position="863"/>
        <end position="881"/>
    </location>
</feature>
<evidence type="ECO:0000313" key="16">
    <source>
        <dbReference type="Proteomes" id="UP000824219"/>
    </source>
</evidence>
<evidence type="ECO:0000256" key="2">
    <source>
        <dbReference type="ARBA" id="ARBA00022448"/>
    </source>
</evidence>
<keyword evidence="2" id="KW-0813">Transport</keyword>
<feature type="transmembrane region" description="Helical" evidence="13">
    <location>
        <begin position="342"/>
        <end position="360"/>
    </location>
</feature>
<dbReference type="GO" id="GO:0008076">
    <property type="term" value="C:voltage-gated potassium channel complex"/>
    <property type="evidence" value="ECO:0007669"/>
    <property type="project" value="InterPro"/>
</dbReference>
<feature type="compositionally biased region" description="Acidic residues" evidence="12">
    <location>
        <begin position="619"/>
        <end position="632"/>
    </location>
</feature>
<comment type="caution">
    <text evidence="15">The sequence shown here is derived from an EMBL/GenBank/DDBJ whole genome shotgun (WGS) entry which is preliminary data.</text>
</comment>
<evidence type="ECO:0000313" key="15">
    <source>
        <dbReference type="EMBL" id="KAG7326504.1"/>
    </source>
</evidence>
<dbReference type="InterPro" id="IPR000210">
    <property type="entry name" value="BTB/POZ_dom"/>
</dbReference>
<feature type="region of interest" description="Disordered" evidence="12">
    <location>
        <begin position="817"/>
        <end position="891"/>
    </location>
</feature>
<feature type="region of interest" description="Disordered" evidence="12">
    <location>
        <begin position="1076"/>
        <end position="1104"/>
    </location>
</feature>
<keyword evidence="8 13" id="KW-1133">Transmembrane helix</keyword>
<keyword evidence="9" id="KW-0406">Ion transport</keyword>
<feature type="compositionally biased region" description="Polar residues" evidence="12">
    <location>
        <begin position="58"/>
        <end position="72"/>
    </location>
</feature>
<keyword evidence="6" id="KW-0851">Voltage-gated channel</keyword>
<feature type="compositionally biased region" description="Polar residues" evidence="12">
    <location>
        <begin position="659"/>
        <end position="669"/>
    </location>
</feature>
<dbReference type="SMART" id="SM00225">
    <property type="entry name" value="BTB"/>
    <property type="match status" value="1"/>
</dbReference>
<feature type="compositionally biased region" description="Basic residues" evidence="12">
    <location>
        <begin position="724"/>
        <end position="733"/>
    </location>
</feature>
<dbReference type="SUPFAM" id="SSF54695">
    <property type="entry name" value="POZ domain"/>
    <property type="match status" value="1"/>
</dbReference>
<evidence type="ECO:0000256" key="12">
    <source>
        <dbReference type="SAM" id="MobiDB-lite"/>
    </source>
</evidence>
<dbReference type="InterPro" id="IPR003972">
    <property type="entry name" value="K_chnl_volt-dep_Kv1"/>
</dbReference>
<keyword evidence="4 13" id="KW-0812">Transmembrane</keyword>
<dbReference type="Gene3D" id="1.10.287.70">
    <property type="match status" value="1"/>
</dbReference>
<feature type="transmembrane region" description="Helical" evidence="13">
    <location>
        <begin position="252"/>
        <end position="272"/>
    </location>
</feature>
<dbReference type="GO" id="GO:0051260">
    <property type="term" value="P:protein homooligomerization"/>
    <property type="evidence" value="ECO:0007669"/>
    <property type="project" value="InterPro"/>
</dbReference>
<feature type="compositionally biased region" description="Basic and acidic residues" evidence="12">
    <location>
        <begin position="1083"/>
        <end position="1104"/>
    </location>
</feature>
<dbReference type="PRINTS" id="PR01491">
    <property type="entry name" value="KVCHANNEL"/>
</dbReference>
<evidence type="ECO:0000256" key="11">
    <source>
        <dbReference type="ARBA" id="ARBA00023303"/>
    </source>
</evidence>
<dbReference type="InterPro" id="IPR011333">
    <property type="entry name" value="SKP1/BTB/POZ_sf"/>
</dbReference>
<dbReference type="AlphaFoldDB" id="A0A9D3NQS8"/>
<comment type="subcellular location">
    <subcellularLocation>
        <location evidence="1">Membrane</location>
        <topology evidence="1">Multi-pass membrane protein</topology>
    </subcellularLocation>
</comment>
<dbReference type="Gene3D" id="1.20.120.350">
    <property type="entry name" value="Voltage-gated potassium channels. Chain C"/>
    <property type="match status" value="1"/>
</dbReference>
<dbReference type="Proteomes" id="UP000824219">
    <property type="component" value="Linkage Group LG11"/>
</dbReference>
<dbReference type="Pfam" id="PF02214">
    <property type="entry name" value="BTB_2"/>
    <property type="match status" value="1"/>
</dbReference>
<dbReference type="FunFam" id="3.30.710.10:FF:000053">
    <property type="entry name" value="potassium voltage-gated channel subfamily A member 4"/>
    <property type="match status" value="1"/>
</dbReference>
<feature type="transmembrane region" description="Helical" evidence="13">
    <location>
        <begin position="314"/>
        <end position="335"/>
    </location>
</feature>
<feature type="compositionally biased region" description="Basic and acidic residues" evidence="12">
    <location>
        <begin position="633"/>
        <end position="649"/>
    </location>
</feature>
<dbReference type="PANTHER" id="PTHR11537:SF286">
    <property type="entry name" value="POTASSIUM VOLTAGE-GATED CHANNEL SUBFAMILY A MEMBER 10-LIKE"/>
    <property type="match status" value="1"/>
</dbReference>
<dbReference type="PRINTS" id="PR01496">
    <property type="entry name" value="SHAKERCHANEL"/>
</dbReference>
<feature type="transmembrane region" description="Helical" evidence="13">
    <location>
        <begin position="482"/>
        <end position="507"/>
    </location>
</feature>
<evidence type="ECO:0000259" key="14">
    <source>
        <dbReference type="SMART" id="SM00225"/>
    </source>
</evidence>
<dbReference type="GO" id="GO:0005251">
    <property type="term" value="F:delayed rectifier potassium channel activity"/>
    <property type="evidence" value="ECO:0007669"/>
    <property type="project" value="TreeGrafter"/>
</dbReference>
<dbReference type="OrthoDB" id="415460at2759"/>
<evidence type="ECO:0000256" key="13">
    <source>
        <dbReference type="SAM" id="Phobius"/>
    </source>
</evidence>
<feature type="compositionally biased region" description="Polar residues" evidence="12">
    <location>
        <begin position="29"/>
        <end position="41"/>
    </location>
</feature>
<dbReference type="InterPro" id="IPR027359">
    <property type="entry name" value="Volt_channel_dom_sf"/>
</dbReference>
<dbReference type="FunFam" id="1.10.287.70:FF:000002">
    <property type="entry name" value="Potassium voltage-gated channel subfamily a member"/>
    <property type="match status" value="1"/>
</dbReference>
<evidence type="ECO:0000256" key="5">
    <source>
        <dbReference type="ARBA" id="ARBA00022826"/>
    </source>
</evidence>
<evidence type="ECO:0000256" key="6">
    <source>
        <dbReference type="ARBA" id="ARBA00022882"/>
    </source>
</evidence>
<evidence type="ECO:0000256" key="10">
    <source>
        <dbReference type="ARBA" id="ARBA00023136"/>
    </source>
</evidence>
<proteinExistence type="predicted"/>
<accession>A0A9D3NQS8</accession>
<dbReference type="GO" id="GO:0001508">
    <property type="term" value="P:action potential"/>
    <property type="evidence" value="ECO:0007669"/>
    <property type="project" value="TreeGrafter"/>
</dbReference>
<feature type="region of interest" description="Disordered" evidence="12">
    <location>
        <begin position="576"/>
        <end position="773"/>
    </location>
</feature>
<evidence type="ECO:0000256" key="4">
    <source>
        <dbReference type="ARBA" id="ARBA00022692"/>
    </source>
</evidence>
<feature type="compositionally biased region" description="Basic and acidic residues" evidence="12">
    <location>
        <begin position="670"/>
        <end position="688"/>
    </location>
</feature>
<dbReference type="EMBL" id="JAHKSW010000011">
    <property type="protein sequence ID" value="KAG7326504.1"/>
    <property type="molecule type" value="Genomic_DNA"/>
</dbReference>
<organism evidence="15 16">
    <name type="scientific">Hemibagrus wyckioides</name>
    <dbReference type="NCBI Taxonomy" id="337641"/>
    <lineage>
        <taxon>Eukaryota</taxon>
        <taxon>Metazoa</taxon>
        <taxon>Chordata</taxon>
        <taxon>Craniata</taxon>
        <taxon>Vertebrata</taxon>
        <taxon>Euteleostomi</taxon>
        <taxon>Actinopterygii</taxon>
        <taxon>Neopterygii</taxon>
        <taxon>Teleostei</taxon>
        <taxon>Ostariophysi</taxon>
        <taxon>Siluriformes</taxon>
        <taxon>Bagridae</taxon>
        <taxon>Hemibagrus</taxon>
    </lineage>
</organism>
<keyword evidence="3" id="KW-0633">Potassium transport</keyword>
<dbReference type="PANTHER" id="PTHR11537">
    <property type="entry name" value="VOLTAGE-GATED POTASSIUM CHANNEL"/>
    <property type="match status" value="1"/>
</dbReference>
<keyword evidence="7" id="KW-0630">Potassium</keyword>
<keyword evidence="5" id="KW-0631">Potassium channel</keyword>
<dbReference type="PRINTS" id="PR00169">
    <property type="entry name" value="KCHANNEL"/>
</dbReference>
<feature type="domain" description="BTB" evidence="14">
    <location>
        <begin position="120"/>
        <end position="220"/>
    </location>
</feature>
<gene>
    <name evidence="15" type="ORF">KOW79_009905</name>
</gene>
<reference evidence="15 16" key="1">
    <citation type="submission" date="2021-06" db="EMBL/GenBank/DDBJ databases">
        <title>Chromosome-level genome assembly of the red-tail catfish (Hemibagrus wyckioides).</title>
        <authorList>
            <person name="Shao F."/>
        </authorList>
    </citation>
    <scope>NUCLEOTIDE SEQUENCE [LARGE SCALE GENOMIC DNA]</scope>
    <source>
        <strain evidence="15">EC202008001</strain>
        <tissue evidence="15">Blood</tissue>
    </source>
</reference>
<dbReference type="InterPro" id="IPR005821">
    <property type="entry name" value="Ion_trans_dom"/>
</dbReference>
<dbReference type="InterPro" id="IPR003131">
    <property type="entry name" value="T1-type_BTB"/>
</dbReference>